<keyword evidence="2" id="KW-1185">Reference proteome</keyword>
<sequence length="169" mass="17677">MTPAQRTGSGSHRLRLPHRLRRTVNLLNGTTAAGLVMGRTAGLRLRRGPAGILLAGGWTHRLPHAAAFTVGNVVIYRSRVSAAFEPSAAGSASPLLRHEARHTSQYAVLGWAFLPLYFAAAGISRLRSGDPASANIFEILAGLDDGGYRSAGAGAQRPAGPCTDSAQRG</sequence>
<accession>A0ABR8UTK0</accession>
<comment type="caution">
    <text evidence="1">The sequence shown here is derived from an EMBL/GenBank/DDBJ whole genome shotgun (WGS) entry which is preliminary data.</text>
</comment>
<dbReference type="Proteomes" id="UP000609874">
    <property type="component" value="Unassembled WGS sequence"/>
</dbReference>
<gene>
    <name evidence="1" type="ORF">H9639_11230</name>
</gene>
<organism evidence="1 2">
    <name type="scientific">Arthrobacter gallicola</name>
    <dbReference type="NCBI Taxonomy" id="2762225"/>
    <lineage>
        <taxon>Bacteria</taxon>
        <taxon>Bacillati</taxon>
        <taxon>Actinomycetota</taxon>
        <taxon>Actinomycetes</taxon>
        <taxon>Micrococcales</taxon>
        <taxon>Micrococcaceae</taxon>
        <taxon>Arthrobacter</taxon>
    </lineage>
</organism>
<name>A0ABR8UTK0_9MICC</name>
<dbReference type="RefSeq" id="WP_191808176.1">
    <property type="nucleotide sequence ID" value="NZ_JACSQD010000005.1"/>
</dbReference>
<evidence type="ECO:0000313" key="1">
    <source>
        <dbReference type="EMBL" id="MBD7995870.1"/>
    </source>
</evidence>
<dbReference type="EMBL" id="JACSQD010000005">
    <property type="protein sequence ID" value="MBD7995870.1"/>
    <property type="molecule type" value="Genomic_DNA"/>
</dbReference>
<proteinExistence type="predicted"/>
<protein>
    <recommendedName>
        <fullName evidence="3">DUF4157 domain-containing protein</fullName>
    </recommendedName>
</protein>
<evidence type="ECO:0008006" key="3">
    <source>
        <dbReference type="Google" id="ProtNLM"/>
    </source>
</evidence>
<reference evidence="1 2" key="1">
    <citation type="submission" date="2020-08" db="EMBL/GenBank/DDBJ databases">
        <title>A Genomic Blueprint of the Chicken Gut Microbiome.</title>
        <authorList>
            <person name="Gilroy R."/>
            <person name="Ravi A."/>
            <person name="Getino M."/>
            <person name="Pursley I."/>
            <person name="Horton D.L."/>
            <person name="Alikhan N.-F."/>
            <person name="Baker D."/>
            <person name="Gharbi K."/>
            <person name="Hall N."/>
            <person name="Watson M."/>
            <person name="Adriaenssens E.M."/>
            <person name="Foster-Nyarko E."/>
            <person name="Jarju S."/>
            <person name="Secka A."/>
            <person name="Antonio M."/>
            <person name="Oren A."/>
            <person name="Chaudhuri R."/>
            <person name="La Ragione R.M."/>
            <person name="Hildebrand F."/>
            <person name="Pallen M.J."/>
        </authorList>
    </citation>
    <scope>NUCLEOTIDE SEQUENCE [LARGE SCALE GENOMIC DNA]</scope>
    <source>
        <strain evidence="1 2">Sa2CUA1</strain>
    </source>
</reference>
<evidence type="ECO:0000313" key="2">
    <source>
        <dbReference type="Proteomes" id="UP000609874"/>
    </source>
</evidence>